<evidence type="ECO:0000259" key="4">
    <source>
        <dbReference type="PROSITE" id="PS50932"/>
    </source>
</evidence>
<comment type="caution">
    <text evidence="5">The sequence shown here is derived from an EMBL/GenBank/DDBJ whole genome shotgun (WGS) entry which is preliminary data.</text>
</comment>
<keyword evidence="1" id="KW-0805">Transcription regulation</keyword>
<dbReference type="Gene3D" id="1.10.260.40">
    <property type="entry name" value="lambda repressor-like DNA-binding domains"/>
    <property type="match status" value="1"/>
</dbReference>
<dbReference type="InterPro" id="IPR028082">
    <property type="entry name" value="Peripla_BP_I"/>
</dbReference>
<keyword evidence="3" id="KW-0804">Transcription</keyword>
<keyword evidence="6" id="KW-1185">Reference proteome</keyword>
<proteinExistence type="predicted"/>
<gene>
    <name evidence="5" type="ORF">SM757_15700</name>
</gene>
<dbReference type="RefSeq" id="WP_322466201.1">
    <property type="nucleotide sequence ID" value="NZ_JAXOJX010000025.1"/>
</dbReference>
<dbReference type="InterPro" id="IPR000843">
    <property type="entry name" value="HTH_LacI"/>
</dbReference>
<keyword evidence="2 5" id="KW-0238">DNA-binding</keyword>
<dbReference type="PANTHER" id="PTHR30146:SF109">
    <property type="entry name" value="HTH-TYPE TRANSCRIPTIONAL REGULATOR GALS"/>
    <property type="match status" value="1"/>
</dbReference>
<dbReference type="Pfam" id="PF13377">
    <property type="entry name" value="Peripla_BP_3"/>
    <property type="match status" value="1"/>
</dbReference>
<evidence type="ECO:0000256" key="1">
    <source>
        <dbReference type="ARBA" id="ARBA00023015"/>
    </source>
</evidence>
<dbReference type="CDD" id="cd06267">
    <property type="entry name" value="PBP1_LacI_sugar_binding-like"/>
    <property type="match status" value="1"/>
</dbReference>
<dbReference type="Proteomes" id="UP001293718">
    <property type="component" value="Unassembled WGS sequence"/>
</dbReference>
<dbReference type="Gene3D" id="3.40.50.2300">
    <property type="match status" value="2"/>
</dbReference>
<dbReference type="SMART" id="SM00354">
    <property type="entry name" value="HTH_LACI"/>
    <property type="match status" value="1"/>
</dbReference>
<dbReference type="PANTHER" id="PTHR30146">
    <property type="entry name" value="LACI-RELATED TRANSCRIPTIONAL REPRESSOR"/>
    <property type="match status" value="1"/>
</dbReference>
<name>A0ABU5IFY4_9BURK</name>
<dbReference type="GO" id="GO:0003677">
    <property type="term" value="F:DNA binding"/>
    <property type="evidence" value="ECO:0007669"/>
    <property type="project" value="UniProtKB-KW"/>
</dbReference>
<organism evidence="5 6">
    <name type="scientific">Azohydromonas lata</name>
    <dbReference type="NCBI Taxonomy" id="45677"/>
    <lineage>
        <taxon>Bacteria</taxon>
        <taxon>Pseudomonadati</taxon>
        <taxon>Pseudomonadota</taxon>
        <taxon>Betaproteobacteria</taxon>
        <taxon>Burkholderiales</taxon>
        <taxon>Sphaerotilaceae</taxon>
        <taxon>Azohydromonas</taxon>
    </lineage>
</organism>
<dbReference type="SUPFAM" id="SSF47413">
    <property type="entry name" value="lambda repressor-like DNA-binding domains"/>
    <property type="match status" value="1"/>
</dbReference>
<feature type="domain" description="HTH lacI-type" evidence="4">
    <location>
        <begin position="9"/>
        <end position="64"/>
    </location>
</feature>
<evidence type="ECO:0000256" key="3">
    <source>
        <dbReference type="ARBA" id="ARBA00023163"/>
    </source>
</evidence>
<evidence type="ECO:0000256" key="2">
    <source>
        <dbReference type="ARBA" id="ARBA00023125"/>
    </source>
</evidence>
<dbReference type="Pfam" id="PF00356">
    <property type="entry name" value="LacI"/>
    <property type="match status" value="1"/>
</dbReference>
<dbReference type="SUPFAM" id="SSF53822">
    <property type="entry name" value="Periplasmic binding protein-like I"/>
    <property type="match status" value="1"/>
</dbReference>
<protein>
    <submittedName>
        <fullName evidence="5">LacI family DNA-binding transcriptional regulator</fullName>
    </submittedName>
</protein>
<accession>A0ABU5IFY4</accession>
<dbReference type="EMBL" id="JAXOJX010000025">
    <property type="protein sequence ID" value="MDZ5458022.1"/>
    <property type="molecule type" value="Genomic_DNA"/>
</dbReference>
<dbReference type="CDD" id="cd01392">
    <property type="entry name" value="HTH_LacI"/>
    <property type="match status" value="1"/>
</dbReference>
<evidence type="ECO:0000313" key="6">
    <source>
        <dbReference type="Proteomes" id="UP001293718"/>
    </source>
</evidence>
<dbReference type="InterPro" id="IPR046335">
    <property type="entry name" value="LacI/GalR-like_sensor"/>
</dbReference>
<reference evidence="5 6" key="1">
    <citation type="submission" date="2023-11" db="EMBL/GenBank/DDBJ databases">
        <title>Draft genome of Azohydromonas lata strain H1 (DSM1123), a polyhydroxyalkanoate producer.</title>
        <authorList>
            <person name="Traversa D."/>
            <person name="D'Addabbo P."/>
            <person name="Pazzani C."/>
            <person name="Manzari C."/>
            <person name="Chiara M."/>
            <person name="Scrascia M."/>
        </authorList>
    </citation>
    <scope>NUCLEOTIDE SEQUENCE [LARGE SCALE GENOMIC DNA]</scope>
    <source>
        <strain evidence="5 6">H1</strain>
    </source>
</reference>
<sequence>MSQPAVVPVTIDDIAKAAGVHPATVSRALRGVSGKVSPDKRAEIERIARDLGYQPNAVAASLRTKQTNIAAIVVPDLGNPLFGPLVQGLEQALRQQRLLCLVVQTPAAAEERRELIVALANRQVSGLLILAAECDDPMLEAARQRALPTVLINRGTGDRHFSSVVSDDRESVRLVLEHLAGLGHRAVAHVAGPAVSSTGRARREAFVEMSRALGLGPCPVVEAKAFTRAAGQAATMQLLDSGAQGSLPTAIFAANDLIALGTLDVLRQRGLSVPRDVSLVGHNDMPLVDLIDPPLTTVRVPVEGMSAQGAALFLEHLRDPALAPSTRVLMPELVVRSSTAAPTAA</sequence>
<dbReference type="InterPro" id="IPR010982">
    <property type="entry name" value="Lambda_DNA-bd_dom_sf"/>
</dbReference>
<dbReference type="PROSITE" id="PS50932">
    <property type="entry name" value="HTH_LACI_2"/>
    <property type="match status" value="1"/>
</dbReference>
<evidence type="ECO:0000313" key="5">
    <source>
        <dbReference type="EMBL" id="MDZ5458022.1"/>
    </source>
</evidence>